<evidence type="ECO:0000313" key="2">
    <source>
        <dbReference type="Proteomes" id="UP000297703"/>
    </source>
</evidence>
<keyword evidence="2" id="KW-1185">Reference proteome</keyword>
<organism evidence="1 2">
    <name type="scientific">Platysternon megacephalum</name>
    <name type="common">big-headed turtle</name>
    <dbReference type="NCBI Taxonomy" id="55544"/>
    <lineage>
        <taxon>Eukaryota</taxon>
        <taxon>Metazoa</taxon>
        <taxon>Chordata</taxon>
        <taxon>Craniata</taxon>
        <taxon>Vertebrata</taxon>
        <taxon>Euteleostomi</taxon>
        <taxon>Archelosauria</taxon>
        <taxon>Testudinata</taxon>
        <taxon>Testudines</taxon>
        <taxon>Cryptodira</taxon>
        <taxon>Durocryptodira</taxon>
        <taxon>Testudinoidea</taxon>
        <taxon>Platysternidae</taxon>
        <taxon>Platysternon</taxon>
    </lineage>
</organism>
<dbReference type="EMBL" id="QXTE01000385">
    <property type="protein sequence ID" value="TFJ98576.1"/>
    <property type="molecule type" value="Genomic_DNA"/>
</dbReference>
<dbReference type="AlphaFoldDB" id="A0A4D9DMY5"/>
<proteinExistence type="predicted"/>
<dbReference type="Proteomes" id="UP000297703">
    <property type="component" value="Unassembled WGS sequence"/>
</dbReference>
<evidence type="ECO:0000313" key="1">
    <source>
        <dbReference type="EMBL" id="TFJ98576.1"/>
    </source>
</evidence>
<protein>
    <submittedName>
        <fullName evidence="1">Ovostatin-like</fullName>
    </submittedName>
</protein>
<sequence>MLDAEEPVVSLQKRRMASPLTGGRLDISSYTAYPSHLAHGTKTAGPSSCCGRSAKGTRASGQLQVLFLFFLKSSPAVWLQVAAMFISQAGEMQFLCKVMYEKFWLSVLRIF</sequence>
<gene>
    <name evidence="1" type="ORF">DR999_PMT19492</name>
</gene>
<reference evidence="1 2" key="2">
    <citation type="submission" date="2019-04" db="EMBL/GenBank/DDBJ databases">
        <title>The genome sequence of big-headed turtle.</title>
        <authorList>
            <person name="Gong S."/>
        </authorList>
    </citation>
    <scope>NUCLEOTIDE SEQUENCE [LARGE SCALE GENOMIC DNA]</scope>
    <source>
        <strain evidence="1">DO16091913</strain>
        <tissue evidence="1">Muscle</tissue>
    </source>
</reference>
<accession>A0A4D9DMY5</accession>
<comment type="caution">
    <text evidence="1">The sequence shown here is derived from an EMBL/GenBank/DDBJ whole genome shotgun (WGS) entry which is preliminary data.</text>
</comment>
<name>A0A4D9DMY5_9SAUR</name>
<reference evidence="1 2" key="1">
    <citation type="submission" date="2019-04" db="EMBL/GenBank/DDBJ databases">
        <title>Draft genome of the big-headed turtle Platysternon megacephalum.</title>
        <authorList>
            <person name="Gong S."/>
        </authorList>
    </citation>
    <scope>NUCLEOTIDE SEQUENCE [LARGE SCALE GENOMIC DNA]</scope>
    <source>
        <strain evidence="1">DO16091913</strain>
        <tissue evidence="1">Muscle</tissue>
    </source>
</reference>